<keyword evidence="2" id="KW-1185">Reference proteome</keyword>
<protein>
    <submittedName>
        <fullName evidence="1">Uncharacterized protein</fullName>
    </submittedName>
</protein>
<gene>
    <name evidence="1" type="ORF">ILYODFUR_027604</name>
</gene>
<proteinExistence type="predicted"/>
<comment type="caution">
    <text evidence="1">The sequence shown here is derived from an EMBL/GenBank/DDBJ whole genome shotgun (WGS) entry which is preliminary data.</text>
</comment>
<sequence>MVFFPVLHKLYKCQGSGCVVGVWCLSSSLERQIHLVGGAGMLSSRICCYSSSSLKLKGSWLWVIHHQNVNLSSTYSHRETSLMFSLKSLPFTNLALCSLFQGYLPEDNMKILPLKGSSALASDSSLKNAPWISVPMTSEDNAPLPGDSPPGLLLPGRSVNTFYLTVISFTLQLSFHF</sequence>
<dbReference type="EMBL" id="JAHRIQ010015244">
    <property type="protein sequence ID" value="MEQ2226452.1"/>
    <property type="molecule type" value="Genomic_DNA"/>
</dbReference>
<dbReference type="Proteomes" id="UP001482620">
    <property type="component" value="Unassembled WGS sequence"/>
</dbReference>
<organism evidence="1 2">
    <name type="scientific">Ilyodon furcidens</name>
    <name type="common">goldbreast splitfin</name>
    <dbReference type="NCBI Taxonomy" id="33524"/>
    <lineage>
        <taxon>Eukaryota</taxon>
        <taxon>Metazoa</taxon>
        <taxon>Chordata</taxon>
        <taxon>Craniata</taxon>
        <taxon>Vertebrata</taxon>
        <taxon>Euteleostomi</taxon>
        <taxon>Actinopterygii</taxon>
        <taxon>Neopterygii</taxon>
        <taxon>Teleostei</taxon>
        <taxon>Neoteleostei</taxon>
        <taxon>Acanthomorphata</taxon>
        <taxon>Ovalentaria</taxon>
        <taxon>Atherinomorphae</taxon>
        <taxon>Cyprinodontiformes</taxon>
        <taxon>Goodeidae</taxon>
        <taxon>Ilyodon</taxon>
    </lineage>
</organism>
<accession>A0ABV0T2C9</accession>
<reference evidence="1 2" key="1">
    <citation type="submission" date="2021-06" db="EMBL/GenBank/DDBJ databases">
        <authorList>
            <person name="Palmer J.M."/>
        </authorList>
    </citation>
    <scope>NUCLEOTIDE SEQUENCE [LARGE SCALE GENOMIC DNA]</scope>
    <source>
        <strain evidence="2">if_2019</strain>
        <tissue evidence="1">Muscle</tissue>
    </source>
</reference>
<evidence type="ECO:0000313" key="1">
    <source>
        <dbReference type="EMBL" id="MEQ2226452.1"/>
    </source>
</evidence>
<name>A0ABV0T2C9_9TELE</name>
<evidence type="ECO:0000313" key="2">
    <source>
        <dbReference type="Proteomes" id="UP001482620"/>
    </source>
</evidence>